<evidence type="ECO:0000256" key="7">
    <source>
        <dbReference type="SAM" id="Phobius"/>
    </source>
</evidence>
<evidence type="ECO:0000256" key="2">
    <source>
        <dbReference type="ARBA" id="ARBA00006679"/>
    </source>
</evidence>
<evidence type="ECO:0000256" key="6">
    <source>
        <dbReference type="ARBA" id="ARBA00023136"/>
    </source>
</evidence>
<feature type="transmembrane region" description="Helical" evidence="7">
    <location>
        <begin position="12"/>
        <end position="35"/>
    </location>
</feature>
<keyword evidence="4 7" id="KW-0812">Transmembrane</keyword>
<organism evidence="8 9">
    <name type="scientific">Enterobacter cloacae subsp. cloacae (strain ATCC 13047 / DSM 30054 / NBRC 13535 / NCTC 10005 / WDCM 00083 / NCDC 279-56)</name>
    <dbReference type="NCBI Taxonomy" id="716541"/>
    <lineage>
        <taxon>Bacteria</taxon>
        <taxon>Pseudomonadati</taxon>
        <taxon>Pseudomonadota</taxon>
        <taxon>Gammaproteobacteria</taxon>
        <taxon>Enterobacterales</taxon>
        <taxon>Enterobacteriaceae</taxon>
        <taxon>Enterobacter</taxon>
        <taxon>Enterobacter cloacae complex</taxon>
    </lineage>
</organism>
<evidence type="ECO:0000313" key="8">
    <source>
        <dbReference type="EMBL" id="ADF62820.1"/>
    </source>
</evidence>
<dbReference type="InterPro" id="IPR051907">
    <property type="entry name" value="DoxX-like_oxidoreductase"/>
</dbReference>
<accession>A0A0H3CN88</accession>
<evidence type="ECO:0000256" key="4">
    <source>
        <dbReference type="ARBA" id="ARBA00022692"/>
    </source>
</evidence>
<dbReference type="Pfam" id="PF07681">
    <property type="entry name" value="DoxX"/>
    <property type="match status" value="1"/>
</dbReference>
<dbReference type="PATRIC" id="fig|716541.4.peg.3449"/>
<keyword evidence="9" id="KW-1185">Reference proteome</keyword>
<dbReference type="GO" id="GO:0005886">
    <property type="term" value="C:plasma membrane"/>
    <property type="evidence" value="ECO:0007669"/>
    <property type="project" value="UniProtKB-SubCell"/>
</dbReference>
<proteinExistence type="inferred from homology"/>
<dbReference type="Proteomes" id="UP000002363">
    <property type="component" value="Chromosome"/>
</dbReference>
<dbReference type="eggNOG" id="COG2259">
    <property type="taxonomic scope" value="Bacteria"/>
</dbReference>
<dbReference type="OrthoDB" id="1255017at2"/>
<sequence length="163" mass="18335">MFSLKSFMQTSELPAMFPVFICRLVVGVFFFTAGFNKLFVTENQLLMVDTMHDAGIPFPAVMAIVVAFLECSMGLLLTLGLFSRFSALVLIIISTVALATIGIYTIPRGLNLIAWLSWLFYLPETLYIVLCLFPLTWGGTFCSLDGWLLKRWDNVRKIVFVEG</sequence>
<dbReference type="EMBL" id="CP001918">
    <property type="protein sequence ID" value="ADF62820.1"/>
    <property type="molecule type" value="Genomic_DNA"/>
</dbReference>
<dbReference type="InterPro" id="IPR032808">
    <property type="entry name" value="DoxX"/>
</dbReference>
<dbReference type="KEGG" id="enc:ECL_03286"/>
<feature type="transmembrane region" description="Helical" evidence="7">
    <location>
        <begin position="85"/>
        <end position="106"/>
    </location>
</feature>
<keyword evidence="5 7" id="KW-1133">Transmembrane helix</keyword>
<evidence type="ECO:0000256" key="5">
    <source>
        <dbReference type="ARBA" id="ARBA00022989"/>
    </source>
</evidence>
<name>A0A0H3CN88_ENTCC</name>
<comment type="similarity">
    <text evidence="2">Belongs to the DoxX family.</text>
</comment>
<reference evidence="8 9" key="1">
    <citation type="journal article" date="2010" name="J. Bacteriol.">
        <title>Complete genome sequence of Enterobacter cloacae subsp. cloacae type strain ATCC 13047.</title>
        <authorList>
            <person name="Ren Y."/>
            <person name="Ren Y."/>
            <person name="Zhou Z."/>
            <person name="Guo X."/>
            <person name="Li Y."/>
            <person name="Feng L."/>
            <person name="Wang L."/>
        </authorList>
    </citation>
    <scope>NUCLEOTIDE SEQUENCE [LARGE SCALE GENOMIC DNA]</scope>
    <source>
        <strain evidence="9">ATCC 13047 / DSM 30054 / NBRC 13535 / NCTC 10005 / WDCM 00083 / NCDC 279-56</strain>
    </source>
</reference>
<evidence type="ECO:0000256" key="3">
    <source>
        <dbReference type="ARBA" id="ARBA00022475"/>
    </source>
</evidence>
<evidence type="ECO:0000256" key="1">
    <source>
        <dbReference type="ARBA" id="ARBA00004651"/>
    </source>
</evidence>
<feature type="transmembrane region" description="Helical" evidence="7">
    <location>
        <begin position="126"/>
        <end position="148"/>
    </location>
</feature>
<dbReference type="PANTHER" id="PTHR33452">
    <property type="entry name" value="OXIDOREDUCTASE CATD-RELATED"/>
    <property type="match status" value="1"/>
</dbReference>
<evidence type="ECO:0000313" key="9">
    <source>
        <dbReference type="Proteomes" id="UP000002363"/>
    </source>
</evidence>
<feature type="transmembrane region" description="Helical" evidence="7">
    <location>
        <begin position="55"/>
        <end position="78"/>
    </location>
</feature>
<dbReference type="PANTHER" id="PTHR33452:SF1">
    <property type="entry name" value="INNER MEMBRANE PROTEIN YPHA-RELATED"/>
    <property type="match status" value="1"/>
</dbReference>
<dbReference type="HOGENOM" id="CLU_058421_7_2_6"/>
<protein>
    <submittedName>
        <fullName evidence="8">Putative transmembrane DoxX protein</fullName>
    </submittedName>
</protein>
<dbReference type="AlphaFoldDB" id="A0A0H3CN88"/>
<gene>
    <name evidence="8" type="ordered locus">ECL_03286</name>
</gene>
<comment type="subcellular location">
    <subcellularLocation>
        <location evidence="1">Cell membrane</location>
        <topology evidence="1">Multi-pass membrane protein</topology>
    </subcellularLocation>
</comment>
<keyword evidence="3" id="KW-1003">Cell membrane</keyword>
<keyword evidence="6 7" id="KW-0472">Membrane</keyword>
<dbReference type="EnsemblBacteria" id="ADF62820">
    <property type="protein sequence ID" value="ADF62820"/>
    <property type="gene ID" value="ECL_03286"/>
</dbReference>